<dbReference type="KEGG" id="otk:C6570_01795"/>
<dbReference type="OrthoDB" id="9797134at2"/>
<organism evidence="8 9">
    <name type="scientific">Ottowia oryzae</name>
    <dbReference type="NCBI Taxonomy" id="2109914"/>
    <lineage>
        <taxon>Bacteria</taxon>
        <taxon>Pseudomonadati</taxon>
        <taxon>Pseudomonadota</taxon>
        <taxon>Betaproteobacteria</taxon>
        <taxon>Burkholderiales</taxon>
        <taxon>Comamonadaceae</taxon>
        <taxon>Ottowia</taxon>
    </lineage>
</organism>
<dbReference type="GO" id="GO:0006352">
    <property type="term" value="P:DNA-templated transcription initiation"/>
    <property type="evidence" value="ECO:0007669"/>
    <property type="project" value="InterPro"/>
</dbReference>
<dbReference type="RefSeq" id="WP_106701515.1">
    <property type="nucleotide sequence ID" value="NZ_CP027666.1"/>
</dbReference>
<keyword evidence="3" id="KW-0731">Sigma factor</keyword>
<dbReference type="AlphaFoldDB" id="A0A2S0MB42"/>
<protein>
    <submittedName>
        <fullName evidence="8">RNA polymerase subunit sigma-24</fullName>
    </submittedName>
</protein>
<dbReference type="InterPro" id="IPR013325">
    <property type="entry name" value="RNA_pol_sigma_r2"/>
</dbReference>
<dbReference type="InterPro" id="IPR039425">
    <property type="entry name" value="RNA_pol_sigma-70-like"/>
</dbReference>
<keyword evidence="9" id="KW-1185">Reference proteome</keyword>
<dbReference type="SUPFAM" id="SSF88659">
    <property type="entry name" value="Sigma3 and sigma4 domains of RNA polymerase sigma factors"/>
    <property type="match status" value="1"/>
</dbReference>
<dbReference type="PANTHER" id="PTHR43133:SF8">
    <property type="entry name" value="RNA POLYMERASE SIGMA FACTOR HI_1459-RELATED"/>
    <property type="match status" value="1"/>
</dbReference>
<evidence type="ECO:0000256" key="5">
    <source>
        <dbReference type="ARBA" id="ARBA00023163"/>
    </source>
</evidence>
<dbReference type="GO" id="GO:0016987">
    <property type="term" value="F:sigma factor activity"/>
    <property type="evidence" value="ECO:0007669"/>
    <property type="project" value="UniProtKB-KW"/>
</dbReference>
<dbReference type="InterPro" id="IPR036388">
    <property type="entry name" value="WH-like_DNA-bd_sf"/>
</dbReference>
<evidence type="ECO:0000259" key="7">
    <source>
        <dbReference type="Pfam" id="PF08281"/>
    </source>
</evidence>
<dbReference type="Gene3D" id="1.10.10.10">
    <property type="entry name" value="Winged helix-like DNA-binding domain superfamily/Winged helix DNA-binding domain"/>
    <property type="match status" value="1"/>
</dbReference>
<evidence type="ECO:0000313" key="9">
    <source>
        <dbReference type="Proteomes" id="UP000239709"/>
    </source>
</evidence>
<sequence>MDAPFGPPPPAPLAVPAHPSRFSEIVARERARLGNFIRGQVRNAAEAEDILQDVLLEFYLASDAIEQAGAWLFRVAKNRIIDRARKRKEAPLPLADTQDGDVGGADAQRWLEETLPDPAASPEAAYARSVLLCAIHTSLQALPPEQRDVFLAHEIDGLSFAEMSAEWQVPQNTLLARKRYAVLALRTRLQAEYGDLIV</sequence>
<feature type="domain" description="RNA polymerase sigma-70 region 2" evidence="6">
    <location>
        <begin position="26"/>
        <end position="88"/>
    </location>
</feature>
<dbReference type="NCBIfam" id="TIGR02937">
    <property type="entry name" value="sigma70-ECF"/>
    <property type="match status" value="1"/>
</dbReference>
<name>A0A2S0MB42_9BURK</name>
<dbReference type="Pfam" id="PF04542">
    <property type="entry name" value="Sigma70_r2"/>
    <property type="match status" value="1"/>
</dbReference>
<dbReference type="InterPro" id="IPR013324">
    <property type="entry name" value="RNA_pol_sigma_r3/r4-like"/>
</dbReference>
<dbReference type="EMBL" id="CP027666">
    <property type="protein sequence ID" value="AVO33125.1"/>
    <property type="molecule type" value="Genomic_DNA"/>
</dbReference>
<dbReference type="PANTHER" id="PTHR43133">
    <property type="entry name" value="RNA POLYMERASE ECF-TYPE SIGMA FACTO"/>
    <property type="match status" value="1"/>
</dbReference>
<gene>
    <name evidence="8" type="ORF">C6570_01795</name>
</gene>
<evidence type="ECO:0000256" key="1">
    <source>
        <dbReference type="ARBA" id="ARBA00010641"/>
    </source>
</evidence>
<dbReference type="Gene3D" id="1.10.1740.10">
    <property type="match status" value="1"/>
</dbReference>
<dbReference type="Proteomes" id="UP000239709">
    <property type="component" value="Chromosome"/>
</dbReference>
<dbReference type="GO" id="GO:0003677">
    <property type="term" value="F:DNA binding"/>
    <property type="evidence" value="ECO:0007669"/>
    <property type="project" value="UniProtKB-KW"/>
</dbReference>
<keyword evidence="5" id="KW-0804">Transcription</keyword>
<feature type="domain" description="RNA polymerase sigma factor 70 region 4 type 2" evidence="7">
    <location>
        <begin position="135"/>
        <end position="173"/>
    </location>
</feature>
<evidence type="ECO:0000256" key="2">
    <source>
        <dbReference type="ARBA" id="ARBA00023015"/>
    </source>
</evidence>
<evidence type="ECO:0000256" key="3">
    <source>
        <dbReference type="ARBA" id="ARBA00023082"/>
    </source>
</evidence>
<keyword evidence="2" id="KW-0805">Transcription regulation</keyword>
<proteinExistence type="inferred from homology"/>
<evidence type="ECO:0000259" key="6">
    <source>
        <dbReference type="Pfam" id="PF04542"/>
    </source>
</evidence>
<dbReference type="Pfam" id="PF08281">
    <property type="entry name" value="Sigma70_r4_2"/>
    <property type="match status" value="1"/>
</dbReference>
<reference evidence="8 9" key="1">
    <citation type="submission" date="2018-03" db="EMBL/GenBank/DDBJ databases">
        <title>Genome sequencing of Ottowia sp.</title>
        <authorList>
            <person name="Kim S.-J."/>
            <person name="Heo J."/>
            <person name="Kwon S.-W."/>
        </authorList>
    </citation>
    <scope>NUCLEOTIDE SEQUENCE [LARGE SCALE GENOMIC DNA]</scope>
    <source>
        <strain evidence="8 9">KADR8-3</strain>
    </source>
</reference>
<dbReference type="InterPro" id="IPR014284">
    <property type="entry name" value="RNA_pol_sigma-70_dom"/>
</dbReference>
<dbReference type="InterPro" id="IPR007627">
    <property type="entry name" value="RNA_pol_sigma70_r2"/>
</dbReference>
<comment type="similarity">
    <text evidence="1">Belongs to the sigma-70 factor family. ECF subfamily.</text>
</comment>
<accession>A0A2S0MB42</accession>
<dbReference type="InterPro" id="IPR013249">
    <property type="entry name" value="RNA_pol_sigma70_r4_t2"/>
</dbReference>
<dbReference type="SUPFAM" id="SSF88946">
    <property type="entry name" value="Sigma2 domain of RNA polymerase sigma factors"/>
    <property type="match status" value="1"/>
</dbReference>
<keyword evidence="4" id="KW-0238">DNA-binding</keyword>
<evidence type="ECO:0000313" key="8">
    <source>
        <dbReference type="EMBL" id="AVO33125.1"/>
    </source>
</evidence>
<evidence type="ECO:0000256" key="4">
    <source>
        <dbReference type="ARBA" id="ARBA00023125"/>
    </source>
</evidence>